<evidence type="ECO:0000256" key="6">
    <source>
        <dbReference type="ARBA" id="ARBA00022840"/>
    </source>
</evidence>
<evidence type="ECO:0000256" key="3">
    <source>
        <dbReference type="ARBA" id="ARBA00022692"/>
    </source>
</evidence>
<proteinExistence type="predicted"/>
<keyword evidence="5" id="KW-0547">Nucleotide-binding</keyword>
<feature type="transmembrane region" description="Helical" evidence="10">
    <location>
        <begin position="1209"/>
        <end position="1232"/>
    </location>
</feature>
<keyword evidence="7 10" id="KW-1133">Transmembrane helix</keyword>
<dbReference type="EMBL" id="NBCO01000040">
    <property type="protein sequence ID" value="ORC84892.1"/>
    <property type="molecule type" value="Genomic_DNA"/>
</dbReference>
<evidence type="ECO:0000256" key="8">
    <source>
        <dbReference type="ARBA" id="ARBA00023136"/>
    </source>
</evidence>
<dbReference type="CDD" id="cd03263">
    <property type="entry name" value="ABC_subfamily_A"/>
    <property type="match status" value="2"/>
</dbReference>
<dbReference type="PANTHER" id="PTHR19229">
    <property type="entry name" value="ATP-BINDING CASSETTE TRANSPORTER SUBFAMILY A ABCA"/>
    <property type="match status" value="1"/>
</dbReference>
<dbReference type="InterPro" id="IPR003439">
    <property type="entry name" value="ABC_transporter-like_ATP-bd"/>
</dbReference>
<evidence type="ECO:0000256" key="5">
    <source>
        <dbReference type="ARBA" id="ARBA00022741"/>
    </source>
</evidence>
<feature type="domain" description="ABC transporter" evidence="11">
    <location>
        <begin position="1466"/>
        <end position="1696"/>
    </location>
</feature>
<dbReference type="GO" id="GO:0016887">
    <property type="term" value="F:ATP hydrolysis activity"/>
    <property type="evidence" value="ECO:0007669"/>
    <property type="project" value="InterPro"/>
</dbReference>
<evidence type="ECO:0000256" key="1">
    <source>
        <dbReference type="ARBA" id="ARBA00004141"/>
    </source>
</evidence>
<comment type="subcellular location">
    <subcellularLocation>
        <location evidence="1">Membrane</location>
        <topology evidence="1">Multi-pass membrane protein</topology>
    </subcellularLocation>
</comment>
<dbReference type="Proteomes" id="UP000192257">
    <property type="component" value="Unassembled WGS sequence"/>
</dbReference>
<reference evidence="12 13" key="1">
    <citation type="submission" date="2017-03" db="EMBL/GenBank/DDBJ databases">
        <title>An alternative strategy for trypanosome survival in the mammalian bloodstream revealed through genome and transcriptome analysis of the ubiquitous bovine parasite Trypanosoma (Megatrypanum) theileri.</title>
        <authorList>
            <person name="Kelly S."/>
            <person name="Ivens A."/>
            <person name="Mott A."/>
            <person name="O'Neill E."/>
            <person name="Emms D."/>
            <person name="Macleod O."/>
            <person name="Voorheis P."/>
            <person name="Matthews J."/>
            <person name="Matthews K."/>
            <person name="Carrington M."/>
        </authorList>
    </citation>
    <scope>NUCLEOTIDE SEQUENCE [LARGE SCALE GENOMIC DNA]</scope>
    <source>
        <strain evidence="12">Edinburgh</strain>
    </source>
</reference>
<keyword evidence="4" id="KW-0677">Repeat</keyword>
<dbReference type="Pfam" id="PF00005">
    <property type="entry name" value="ABC_tran"/>
    <property type="match status" value="2"/>
</dbReference>
<dbReference type="FunFam" id="3.40.50.300:FF:000298">
    <property type="entry name" value="ATP-binding cassette sub-family A member 12"/>
    <property type="match status" value="1"/>
</dbReference>
<dbReference type="Pfam" id="PF23321">
    <property type="entry name" value="R1_ABCA1"/>
    <property type="match status" value="1"/>
</dbReference>
<dbReference type="InterPro" id="IPR017871">
    <property type="entry name" value="ABC_transporter-like_CS"/>
</dbReference>
<dbReference type="GO" id="GO:0005319">
    <property type="term" value="F:lipid transporter activity"/>
    <property type="evidence" value="ECO:0007669"/>
    <property type="project" value="TreeGrafter"/>
</dbReference>
<name>A0A1X0NJG3_9TRYP</name>
<feature type="transmembrane region" description="Helical" evidence="10">
    <location>
        <begin position="437"/>
        <end position="458"/>
    </location>
</feature>
<feature type="domain" description="ABC transporter" evidence="11">
    <location>
        <begin position="612"/>
        <end position="845"/>
    </location>
</feature>
<feature type="transmembrane region" description="Helical" evidence="10">
    <location>
        <begin position="1396"/>
        <end position="1418"/>
    </location>
</feature>
<dbReference type="InterPro" id="IPR027417">
    <property type="entry name" value="P-loop_NTPase"/>
</dbReference>
<evidence type="ECO:0000313" key="13">
    <source>
        <dbReference type="Proteomes" id="UP000192257"/>
    </source>
</evidence>
<feature type="transmembrane region" description="Helical" evidence="10">
    <location>
        <begin position="465"/>
        <end position="484"/>
    </location>
</feature>
<feature type="transmembrane region" description="Helical" evidence="10">
    <location>
        <begin position="352"/>
        <end position="371"/>
    </location>
</feature>
<organism evidence="12 13">
    <name type="scientific">Trypanosoma theileri</name>
    <dbReference type="NCBI Taxonomy" id="67003"/>
    <lineage>
        <taxon>Eukaryota</taxon>
        <taxon>Discoba</taxon>
        <taxon>Euglenozoa</taxon>
        <taxon>Kinetoplastea</taxon>
        <taxon>Metakinetoplastina</taxon>
        <taxon>Trypanosomatida</taxon>
        <taxon>Trypanosomatidae</taxon>
        <taxon>Trypanosoma</taxon>
    </lineage>
</organism>
<evidence type="ECO:0000256" key="9">
    <source>
        <dbReference type="SAM" id="MobiDB-lite"/>
    </source>
</evidence>
<keyword evidence="6" id="KW-0067">ATP-binding</keyword>
<feature type="transmembrane region" description="Helical" evidence="10">
    <location>
        <begin position="1327"/>
        <end position="1346"/>
    </location>
</feature>
<feature type="transmembrane region" description="Helical" evidence="10">
    <location>
        <begin position="1048"/>
        <end position="1068"/>
    </location>
</feature>
<dbReference type="InterPro" id="IPR056264">
    <property type="entry name" value="R2_ABCA1-4-like"/>
</dbReference>
<feature type="transmembrane region" description="Helical" evidence="10">
    <location>
        <begin position="1252"/>
        <end position="1279"/>
    </location>
</feature>
<dbReference type="GeneID" id="39989554"/>
<dbReference type="PROSITE" id="PS00211">
    <property type="entry name" value="ABC_TRANSPORTER_1"/>
    <property type="match status" value="2"/>
</dbReference>
<dbReference type="OrthoDB" id="6512918at2759"/>
<keyword evidence="8 10" id="KW-0472">Membrane</keyword>
<sequence length="1792" mass="198361">MASTPILPKPKRDSLVPAVPEGTSYSVSHGGSFCQQFRATFKLNFLHRRRSPVSSIVEFLIPIIFIVGTIILSILIKDKSFDGKNYVDNNVTTGLVAMQTKLLSSLCYNAEVSGGPIDTLLPCTAVEPLRYCFGTEAGVPINGLCLETTTNMTTITAMAFQVLSGYENALMPVPSFDDMVKLQWVARGMASMIPGAHISGSILSSGWLYFAPQNIYTESLASNLNTSTSLFKYVFNGYFNNTDEMDKYMRDNEDTVRSWGVIDLEKVTADGVDPSFDIVLRLNATALPHTSQAVDRFYFGGHDSDGSKYITSGFLTLQSVVYNHLITKVLTLEAPSLPSIAPMGTIAFVENVFLSTAGSIVPLMVVLGFLYPVSQCTKRIVLDKELRLKEALLIMGLRQSVQYIVWFLFACIQYAVVSLIIAILMKVTYMKKSNFGVLFFLFFLFTMTIVALSGLIAALFSKARLASMLAPLVYFILAAPLFAIRSASSAVTSALCILSPTAFSVGLTLMFNHELSTGFRTEDFASRHDSPNMIFVFGMMVIDLVLYFLLMLYLDAVVPNDWGTPRHPLFCILQPIAYCCRRKKEWTSEEDGRNPNGVFEPLTEEESSKTAVSLCGLTKTFKRGKETFLAVDHLHLSLVEDEISVLLGHNGAGKSTTMNMMTGMIKPDGGDCFIYGHSIRKNLGAARQEIGFCPQHNILWPELTCREHLEYFSSIKGVCGSEQKTAIETMLDGVDLQEKRNYASSALSGGQKRKLSVAIAFVGNSRLIFLDEPTAGMDVGARRHTWELLRQVSKGRTILLSTHFMDEADLLGDRIAIMSKGRLQCAGSSVFLKSNLGVGYNITMSITNLADRQAITALIRSYVSSAETLSSTAGEISFRLPMSYVHVFANMLADIEDSGEVYGIQGYTLSATTLEEIFLRIAHGEVMGVDAPPPLPASQESTTSIHREEGNHNSGENDNNNSGSSNNQNYSCYAGESPPSGIHPFSRYNTPSPSPTTTTTSLSGKLGSVWDAERISDEKALMSSQFKASMWKRCLNALRDRRTQCIQVIFPVIMIVFAMLLNMINFTSNPSLRLTSNMYDEQVQIDLANCANLFNTSVPFASEAKLVVHDDLTTATELSNYLVDNYNEHSLHRFTSMACGASTVEPTTIFFNMSAHHAPGVGMVGYYGAMVKNALPLSTTKYVEDIFNTKNFPVVRTKHEEAFRDTMKAMLMGLLVMIPFSFVPSTFVSWVVKERECKARHLQNVSGLRFSIYWLSNYLFDFCSYFVMMILVIIVFLIFGRHEYVGSDTFGPTFILFITYGLSCIPMSYAISFLFKEHSTAQNTVLLGNFITGFFLVLLVTILTILPSTQSAGSVLKWVCRIFPSYCVGEGIVNLASLPGKQGLGSSISSAWDLQIVGFPIIFMVGEAFIFFLITLIVDHPTRRMRTDMMLRRKSQAVEVFTDEDEDVQMERRRVVEDPSSEEDLVRVVNLRKVYGNGKVAVRNITFGVKPGEVFGFLGTNGAGKTTTISILCQEIVPTAGHAFICGKDTMRESREALRFIGYCPQFDALLDLLTVREHLQLYAGIRGVVQAQRATVVEELMQLCELTSYAKTRASALSGGNRRKLSVALALIGGPRVVFLDEPSAGMDPVARRGLWTAVQSIASNCAVVLTTHHLEEVEALAHRVAIMVDGTLRCIGNKTHLKNKYGSGFEMTIRTHENVPREEVDAFIQRSFPAAQLDEVRGHRYTYALPAGTRLSEAFGELERHREEVGIADYAVSQTSIEQVFLRISEGAEEDETHQEEHSQQMEDLL</sequence>
<evidence type="ECO:0000256" key="10">
    <source>
        <dbReference type="SAM" id="Phobius"/>
    </source>
</evidence>
<keyword evidence="3 10" id="KW-0812">Transmembrane</keyword>
<evidence type="ECO:0000313" key="12">
    <source>
        <dbReference type="EMBL" id="ORC84892.1"/>
    </source>
</evidence>
<dbReference type="GO" id="GO:0140359">
    <property type="term" value="F:ABC-type transporter activity"/>
    <property type="evidence" value="ECO:0007669"/>
    <property type="project" value="InterPro"/>
</dbReference>
<accession>A0A1X0NJG3</accession>
<feature type="transmembrane region" description="Helical" evidence="10">
    <location>
        <begin position="56"/>
        <end position="76"/>
    </location>
</feature>
<protein>
    <submittedName>
        <fullName evidence="12">Putative ABC transporter</fullName>
    </submittedName>
</protein>
<feature type="compositionally biased region" description="Low complexity" evidence="9">
    <location>
        <begin position="952"/>
        <end position="971"/>
    </location>
</feature>
<dbReference type="InterPro" id="IPR026082">
    <property type="entry name" value="ABCA"/>
</dbReference>
<feature type="transmembrane region" description="Helical" evidence="10">
    <location>
        <begin position="490"/>
        <end position="512"/>
    </location>
</feature>
<dbReference type="PANTHER" id="PTHR19229:SF262">
    <property type="entry name" value="TRANSPORTER, PUTATIVE-RELATED"/>
    <property type="match status" value="1"/>
</dbReference>
<dbReference type="Gene3D" id="3.40.50.300">
    <property type="entry name" value="P-loop containing nucleotide triphosphate hydrolases"/>
    <property type="match status" value="2"/>
</dbReference>
<dbReference type="SMART" id="SM00382">
    <property type="entry name" value="AAA"/>
    <property type="match status" value="2"/>
</dbReference>
<dbReference type="PROSITE" id="PS50893">
    <property type="entry name" value="ABC_TRANSPORTER_2"/>
    <property type="match status" value="2"/>
</dbReference>
<evidence type="ECO:0000256" key="7">
    <source>
        <dbReference type="ARBA" id="ARBA00022989"/>
    </source>
</evidence>
<dbReference type="RefSeq" id="XP_028878958.1">
    <property type="nucleotide sequence ID" value="XM_029029774.1"/>
</dbReference>
<keyword evidence="2" id="KW-0813">Transport</keyword>
<feature type="region of interest" description="Disordered" evidence="9">
    <location>
        <begin position="930"/>
        <end position="1003"/>
    </location>
</feature>
<feature type="transmembrane region" description="Helical" evidence="10">
    <location>
        <begin position="1291"/>
        <end position="1315"/>
    </location>
</feature>
<evidence type="ECO:0000256" key="4">
    <source>
        <dbReference type="ARBA" id="ARBA00022737"/>
    </source>
</evidence>
<keyword evidence="13" id="KW-1185">Reference proteome</keyword>
<comment type="caution">
    <text evidence="12">The sequence shown here is derived from an EMBL/GenBank/DDBJ whole genome shotgun (WGS) entry which is preliminary data.</text>
</comment>
<dbReference type="InterPro" id="IPR013525">
    <property type="entry name" value="ABC2_TM"/>
</dbReference>
<dbReference type="FunFam" id="3.40.50.300:FF:001592">
    <property type="entry name" value="ATP-binding cassette protein subfamily A, member 6"/>
    <property type="match status" value="1"/>
</dbReference>
<dbReference type="InterPro" id="IPR003593">
    <property type="entry name" value="AAA+_ATPase"/>
</dbReference>
<feature type="transmembrane region" description="Helical" evidence="10">
    <location>
        <begin position="403"/>
        <end position="425"/>
    </location>
</feature>
<dbReference type="GO" id="GO:0016020">
    <property type="term" value="C:membrane"/>
    <property type="evidence" value="ECO:0007669"/>
    <property type="project" value="UniProtKB-SubCell"/>
</dbReference>
<dbReference type="VEuPathDB" id="TriTrypDB:TM35_000401590"/>
<evidence type="ECO:0000256" key="2">
    <source>
        <dbReference type="ARBA" id="ARBA00022448"/>
    </source>
</evidence>
<feature type="transmembrane region" description="Helical" evidence="10">
    <location>
        <begin position="533"/>
        <end position="554"/>
    </location>
</feature>
<evidence type="ECO:0000259" key="11">
    <source>
        <dbReference type="PROSITE" id="PS50893"/>
    </source>
</evidence>
<gene>
    <name evidence="12" type="ORF">TM35_000401590</name>
</gene>
<dbReference type="SUPFAM" id="SSF52540">
    <property type="entry name" value="P-loop containing nucleoside triphosphate hydrolases"/>
    <property type="match status" value="2"/>
</dbReference>
<dbReference type="Pfam" id="PF12698">
    <property type="entry name" value="ABC2_membrane_3"/>
    <property type="match status" value="2"/>
</dbReference>
<dbReference type="GO" id="GO:0005524">
    <property type="term" value="F:ATP binding"/>
    <property type="evidence" value="ECO:0007669"/>
    <property type="project" value="UniProtKB-KW"/>
</dbReference>